<dbReference type="Proteomes" id="UP000471633">
    <property type="component" value="Unassembled WGS sequence"/>
</dbReference>
<dbReference type="Gene3D" id="3.90.180.10">
    <property type="entry name" value="Medium-chain alcohol dehydrogenases, catalytic domain"/>
    <property type="match status" value="1"/>
</dbReference>
<proteinExistence type="inferred from homology"/>
<dbReference type="SUPFAM" id="SSF50129">
    <property type="entry name" value="GroES-like"/>
    <property type="match status" value="1"/>
</dbReference>
<evidence type="ECO:0000313" key="5">
    <source>
        <dbReference type="EMBL" id="KAH9580424.1"/>
    </source>
</evidence>
<dbReference type="GeneID" id="24595912"/>
<dbReference type="CDD" id="cd08275">
    <property type="entry name" value="MDR3"/>
    <property type="match status" value="1"/>
</dbReference>
<dbReference type="PANTHER" id="PTHR44054">
    <property type="entry name" value="SYNAPTIC VESICLE MEMBRANE PROTEIN VAT-1 HOMOLOG-LIKE"/>
    <property type="match status" value="1"/>
</dbReference>
<keyword evidence="2" id="KW-0560">Oxidoreductase</keyword>
<sequence length="439" mass="48677">MPEETEVNSGITENKTVETTELIKENVIVSEKEIKTYKCVTLGAFGGSKHIRIDMNEVKSVGKNEVAIDVQACGINFLDIMTRQGLIDQAMKPPFILGSECTGIISEVGEKVTTYKVGDPVIVLLDNGAWSERLVLPFIEKANTNQTNSTTQSGDVECTESNEFGKIKSIILPRPKTLDVNKAAIISFAYIPAYILTYHILNVHSGDIVLIFSAGGGVGTALGQLMKLIPNVTLIGIASKAKHEKLTKIYDILLEPDQDCVTEIKKLYPNGIDAILDCISGPDTNKLYGILKPLGKHIIYGMSNLVTGDRKNFLNLAKHWFHIERINPLKLHDENLLLGGFSLKSLLFSRDPNQTETNKLIIDVWNELTKLIDSQKIDPIVDSQWYLDETKEAMLRLQERKNIGKVVLIPKLKEKDAEEAVENTEKPTTDETSTNSTAK</sequence>
<organism evidence="6">
    <name type="scientific">Schistosoma haematobium</name>
    <name type="common">Blood fluke</name>
    <dbReference type="NCBI Taxonomy" id="6185"/>
    <lineage>
        <taxon>Eukaryota</taxon>
        <taxon>Metazoa</taxon>
        <taxon>Spiralia</taxon>
        <taxon>Lophotrochozoa</taxon>
        <taxon>Platyhelminthes</taxon>
        <taxon>Trematoda</taxon>
        <taxon>Digenea</taxon>
        <taxon>Strigeidida</taxon>
        <taxon>Schistosomatoidea</taxon>
        <taxon>Schistosomatidae</taxon>
        <taxon>Schistosoma</taxon>
    </lineage>
</organism>
<dbReference type="Pfam" id="PF08240">
    <property type="entry name" value="ADH_N"/>
    <property type="match status" value="1"/>
</dbReference>
<keyword evidence="7" id="KW-1185">Reference proteome</keyword>
<reference evidence="5" key="4">
    <citation type="journal article" date="2022" name="PLoS Pathog.">
        <title>Chromosome-level genome of Schistosoma haematobium underpins genome-wide explorations of molecular variation.</title>
        <authorList>
            <person name="Stroehlein A.J."/>
            <person name="Korhonen P.K."/>
            <person name="Lee V.V."/>
            <person name="Ralph S.A."/>
            <person name="Mentink-Kane M."/>
            <person name="You H."/>
            <person name="McManus D.P."/>
            <person name="Tchuente L.T."/>
            <person name="Stothard J.R."/>
            <person name="Kaur P."/>
            <person name="Dudchenko O."/>
            <person name="Aiden E.L."/>
            <person name="Yang B."/>
            <person name="Yang H."/>
            <person name="Emery A.M."/>
            <person name="Webster B.L."/>
            <person name="Brindley P.J."/>
            <person name="Rollinson D."/>
            <person name="Chang B.C.H."/>
            <person name="Gasser R.B."/>
            <person name="Young N.D."/>
        </authorList>
    </citation>
    <scope>NUCLEOTIDE SEQUENCE</scope>
</reference>
<reference evidence="5" key="2">
    <citation type="journal article" date="2019" name="Gigascience">
        <title>High-quality Schistosoma haematobium genome achieved by single-molecule and long-range sequencing.</title>
        <authorList>
            <person name="Stroehlein A.J."/>
            <person name="Korhonen P.K."/>
            <person name="Chong T.M."/>
            <person name="Lim Y.L."/>
            <person name="Chan K.G."/>
            <person name="Webster B."/>
            <person name="Rollinson D."/>
            <person name="Brindley P.J."/>
            <person name="Gasser R.B."/>
            <person name="Young N.D."/>
        </authorList>
    </citation>
    <scope>NUCLEOTIDE SEQUENCE</scope>
</reference>
<dbReference type="GO" id="GO:0008270">
    <property type="term" value="F:zinc ion binding"/>
    <property type="evidence" value="ECO:0007669"/>
    <property type="project" value="InterPro"/>
</dbReference>
<dbReference type="InterPro" id="IPR011032">
    <property type="entry name" value="GroES-like_sf"/>
</dbReference>
<evidence type="ECO:0000259" key="4">
    <source>
        <dbReference type="SMART" id="SM00829"/>
    </source>
</evidence>
<dbReference type="SUPFAM" id="SSF51735">
    <property type="entry name" value="NAD(P)-binding Rossmann-fold domains"/>
    <property type="match status" value="1"/>
</dbReference>
<reference evidence="5" key="3">
    <citation type="submission" date="2021-06" db="EMBL/GenBank/DDBJ databases">
        <title>Chromosome-level genome assembly for S. haematobium.</title>
        <authorList>
            <person name="Stroehlein A.J."/>
        </authorList>
    </citation>
    <scope>NUCLEOTIDE SEQUENCE</scope>
</reference>
<dbReference type="PROSITE" id="PS01162">
    <property type="entry name" value="QOR_ZETA_CRYSTAL"/>
    <property type="match status" value="1"/>
</dbReference>
<evidence type="ECO:0000313" key="7">
    <source>
        <dbReference type="Proteomes" id="UP000471633"/>
    </source>
</evidence>
<dbReference type="InterPro" id="IPR002364">
    <property type="entry name" value="Quin_OxRdtase/zeta-crystal_CS"/>
</dbReference>
<evidence type="ECO:0000256" key="3">
    <source>
        <dbReference type="SAM" id="MobiDB-lite"/>
    </source>
</evidence>
<dbReference type="InterPro" id="IPR036291">
    <property type="entry name" value="NAD(P)-bd_dom_sf"/>
</dbReference>
<reference evidence="6" key="1">
    <citation type="journal article" date="2012" name="Nat. Genet.">
        <title>Whole-genome sequence of Schistosoma haematobium.</title>
        <authorList>
            <person name="Young N.D."/>
            <person name="Jex A.R."/>
            <person name="Li B."/>
            <person name="Liu S."/>
            <person name="Yang L."/>
            <person name="Xiong Z."/>
            <person name="Li Y."/>
            <person name="Cantacessi C."/>
            <person name="Hall R.S."/>
            <person name="Xu X."/>
            <person name="Chen F."/>
            <person name="Wu X."/>
            <person name="Zerlotini A."/>
            <person name="Oliveira G."/>
            <person name="Hofmann A."/>
            <person name="Zhang G."/>
            <person name="Fang X."/>
            <person name="Kang Y."/>
            <person name="Campbell B.E."/>
            <person name="Loukas A."/>
            <person name="Ranganathan S."/>
            <person name="Rollinson D."/>
            <person name="Rinaldi G."/>
            <person name="Brindley P.J."/>
            <person name="Yang H."/>
            <person name="Wang J."/>
            <person name="Wang J."/>
            <person name="Gasser R.B."/>
        </authorList>
    </citation>
    <scope>NUCLEOTIDE SEQUENCE [LARGE SCALE GENOMIC DNA]</scope>
</reference>
<evidence type="ECO:0000313" key="6">
    <source>
        <dbReference type="EMBL" id="KGB40225.1"/>
    </source>
</evidence>
<feature type="domain" description="Enoyl reductase (ER)" evidence="4">
    <location>
        <begin position="46"/>
        <end position="408"/>
    </location>
</feature>
<dbReference type="PANTHER" id="PTHR44054:SF2">
    <property type="entry name" value="SYNAPTIC VESICLE MEMBRANE PROTEIN VAT-1 HOMOLOG-LIKE"/>
    <property type="match status" value="1"/>
</dbReference>
<dbReference type="EMBL" id="AMPZ03000007">
    <property type="protein sequence ID" value="KAH9580424.1"/>
    <property type="molecule type" value="Genomic_DNA"/>
</dbReference>
<feature type="compositionally biased region" description="Polar residues" evidence="3">
    <location>
        <begin position="430"/>
        <end position="439"/>
    </location>
</feature>
<feature type="region of interest" description="Disordered" evidence="3">
    <location>
        <begin position="416"/>
        <end position="439"/>
    </location>
</feature>
<comment type="similarity">
    <text evidence="1">Belongs to the zinc-containing alcohol dehydrogenase family. Quinone oxidoreductase subfamily.</text>
</comment>
<protein>
    <submittedName>
        <fullName evidence="6">Synaptic vesicle membrane protein VAT-1-like protein</fullName>
    </submittedName>
    <submittedName>
        <fullName evidence="5">Type I Polyketide synthase</fullName>
    </submittedName>
</protein>
<dbReference type="OrthoDB" id="203908at2759"/>
<dbReference type="InterPro" id="IPR020843">
    <property type="entry name" value="ER"/>
</dbReference>
<dbReference type="EMBL" id="KL251403">
    <property type="protein sequence ID" value="KGB40225.1"/>
    <property type="molecule type" value="Genomic_DNA"/>
</dbReference>
<evidence type="ECO:0000256" key="2">
    <source>
        <dbReference type="ARBA" id="ARBA00023002"/>
    </source>
</evidence>
<evidence type="ECO:0000256" key="1">
    <source>
        <dbReference type="ARBA" id="ARBA00010371"/>
    </source>
</evidence>
<dbReference type="GO" id="GO:0016491">
    <property type="term" value="F:oxidoreductase activity"/>
    <property type="evidence" value="ECO:0007669"/>
    <property type="project" value="UniProtKB-KW"/>
</dbReference>
<dbReference type="STRING" id="6185.A0A094ZZ53"/>
<gene>
    <name evidence="5" type="primary">VAT1L</name>
    <name evidence="5" type="ORF">MS3_00009082</name>
    <name evidence="6" type="ORF">MS3_08689</name>
</gene>
<dbReference type="RefSeq" id="XP_051064815.1">
    <property type="nucleotide sequence ID" value="XM_051217419.1"/>
</dbReference>
<dbReference type="InterPro" id="IPR052100">
    <property type="entry name" value="SV-ATPase_mito-regulator"/>
</dbReference>
<dbReference type="AlphaFoldDB" id="A0A094ZZ53"/>
<dbReference type="Pfam" id="PF13602">
    <property type="entry name" value="ADH_zinc_N_2"/>
    <property type="match status" value="1"/>
</dbReference>
<feature type="compositionally biased region" description="Basic and acidic residues" evidence="3">
    <location>
        <begin position="416"/>
        <end position="429"/>
    </location>
</feature>
<dbReference type="InterPro" id="IPR013154">
    <property type="entry name" value="ADH-like_N"/>
</dbReference>
<dbReference type="CTD" id="57687"/>
<accession>A0A094ZZ53</accession>
<dbReference type="Gene3D" id="3.40.50.720">
    <property type="entry name" value="NAD(P)-binding Rossmann-like Domain"/>
    <property type="match status" value="1"/>
</dbReference>
<name>A0A094ZZ53_SCHHA</name>
<dbReference type="SMART" id="SM00829">
    <property type="entry name" value="PKS_ER"/>
    <property type="match status" value="1"/>
</dbReference>
<dbReference type="KEGG" id="shx:MS3_00009082"/>